<dbReference type="AlphaFoldDB" id="A0A2I1RCZ9"/>
<keyword evidence="1" id="KW-1133">Transmembrane helix</keyword>
<keyword evidence="1" id="KW-0472">Membrane</keyword>
<evidence type="ECO:0008006" key="5">
    <source>
        <dbReference type="Google" id="ProtNLM"/>
    </source>
</evidence>
<protein>
    <recommendedName>
        <fullName evidence="5">Tissue inhibitor of metalloproteinase</fullName>
    </recommendedName>
</protein>
<feature type="transmembrane region" description="Helical" evidence="1">
    <location>
        <begin position="165"/>
        <end position="187"/>
    </location>
</feature>
<sequence>MRTSAPRPALGAVVALLAALVLTGAGAGPACACSCAAIPVEELVGQAPAVVVGTAVASEVDGSATRYTVEVDRSFTRRLPSTITVITASHGGACGVTLDLGEQRAIVLGWPGGGVTTAVGEWGASLCSNLRVTPADAELFAGPALDPIPGEVAVRNTSGAWTRSGWFVGGGIAAGMALLAILIVAVTRASRRE</sequence>
<dbReference type="Proteomes" id="UP000234662">
    <property type="component" value="Unassembled WGS sequence"/>
</dbReference>
<accession>A0A2I1RCZ9</accession>
<name>A0A2I1RCZ9_9ACTN</name>
<dbReference type="InterPro" id="IPR008993">
    <property type="entry name" value="TIMP-like_OB-fold"/>
</dbReference>
<evidence type="ECO:0000256" key="2">
    <source>
        <dbReference type="SAM" id="SignalP"/>
    </source>
</evidence>
<dbReference type="SUPFAM" id="SSF50242">
    <property type="entry name" value="TIMP-like"/>
    <property type="match status" value="1"/>
</dbReference>
<reference evidence="3 4" key="1">
    <citation type="submission" date="2017-12" db="EMBL/GenBank/DDBJ databases">
        <title>Phylogenetic diversity of female urinary microbiome.</title>
        <authorList>
            <person name="Thomas-White K."/>
            <person name="Wolfe A.J."/>
        </authorList>
    </citation>
    <scope>NUCLEOTIDE SEQUENCE [LARGE SCALE GENOMIC DNA]</scope>
    <source>
        <strain evidence="3 4">UMB0777</strain>
    </source>
</reference>
<dbReference type="RefSeq" id="WP_101819218.1">
    <property type="nucleotide sequence ID" value="NZ_CP096585.1"/>
</dbReference>
<dbReference type="Gene3D" id="2.40.50.120">
    <property type="match status" value="1"/>
</dbReference>
<gene>
    <name evidence="3" type="ORF">CYJ73_04720</name>
</gene>
<feature type="chain" id="PRO_5038567965" description="Tissue inhibitor of metalloproteinase" evidence="2">
    <location>
        <begin position="28"/>
        <end position="193"/>
    </location>
</feature>
<feature type="signal peptide" evidence="2">
    <location>
        <begin position="1"/>
        <end position="27"/>
    </location>
</feature>
<comment type="caution">
    <text evidence="3">The sequence shown here is derived from an EMBL/GenBank/DDBJ whole genome shotgun (WGS) entry which is preliminary data.</text>
</comment>
<dbReference type="EMBL" id="PKJC01000002">
    <property type="protein sequence ID" value="PKZ67022.1"/>
    <property type="molecule type" value="Genomic_DNA"/>
</dbReference>
<organism evidence="3 4">
    <name type="scientific">Gordonia terrae</name>
    <dbReference type="NCBI Taxonomy" id="2055"/>
    <lineage>
        <taxon>Bacteria</taxon>
        <taxon>Bacillati</taxon>
        <taxon>Actinomycetota</taxon>
        <taxon>Actinomycetes</taxon>
        <taxon>Mycobacteriales</taxon>
        <taxon>Gordoniaceae</taxon>
        <taxon>Gordonia</taxon>
    </lineage>
</organism>
<evidence type="ECO:0000313" key="3">
    <source>
        <dbReference type="EMBL" id="PKZ67022.1"/>
    </source>
</evidence>
<evidence type="ECO:0000313" key="4">
    <source>
        <dbReference type="Proteomes" id="UP000234662"/>
    </source>
</evidence>
<keyword evidence="2" id="KW-0732">Signal</keyword>
<proteinExistence type="predicted"/>
<evidence type="ECO:0000256" key="1">
    <source>
        <dbReference type="SAM" id="Phobius"/>
    </source>
</evidence>
<keyword evidence="1" id="KW-0812">Transmembrane</keyword>